<name>A0A1G2T1D7_9BACT</name>
<dbReference type="Pfam" id="PF00571">
    <property type="entry name" value="CBS"/>
    <property type="match status" value="1"/>
</dbReference>
<evidence type="ECO:0000256" key="1">
    <source>
        <dbReference type="PROSITE-ProRule" id="PRU00703"/>
    </source>
</evidence>
<evidence type="ECO:0000313" key="3">
    <source>
        <dbReference type="EMBL" id="OHA91073.1"/>
    </source>
</evidence>
<dbReference type="PROSITE" id="PS51371">
    <property type="entry name" value="CBS"/>
    <property type="match status" value="1"/>
</dbReference>
<gene>
    <name evidence="3" type="ORF">A2665_01100</name>
</gene>
<sequence length="123" mass="13498">MKKFNYPSSNYVVVESILLAEALEVITLNQRGAVVVVNDKGILLGILSDGDVRRALLRGATLATPVSKLINLNVISLSNKESLKDRSKEIFETKTVVNIIPVVDSRNKVVDIIVRNPGVRKES</sequence>
<dbReference type="InterPro" id="IPR050986">
    <property type="entry name" value="GutQ/KpsF_isomerases"/>
</dbReference>
<comment type="caution">
    <text evidence="3">The sequence shown here is derived from an EMBL/GenBank/DDBJ whole genome shotgun (WGS) entry which is preliminary data.</text>
</comment>
<dbReference type="InterPro" id="IPR046342">
    <property type="entry name" value="CBS_dom_sf"/>
</dbReference>
<evidence type="ECO:0000259" key="2">
    <source>
        <dbReference type="PROSITE" id="PS51371"/>
    </source>
</evidence>
<evidence type="ECO:0000313" key="4">
    <source>
        <dbReference type="Proteomes" id="UP000177746"/>
    </source>
</evidence>
<dbReference type="InterPro" id="IPR000644">
    <property type="entry name" value="CBS_dom"/>
</dbReference>
<dbReference type="Gene3D" id="3.10.580.10">
    <property type="entry name" value="CBS-domain"/>
    <property type="match status" value="1"/>
</dbReference>
<keyword evidence="1" id="KW-0129">CBS domain</keyword>
<organism evidence="3 4">
    <name type="scientific">Candidatus Zambryskibacteria bacterium RIFCSPHIGHO2_01_FULL_46_30</name>
    <dbReference type="NCBI Taxonomy" id="1802739"/>
    <lineage>
        <taxon>Bacteria</taxon>
        <taxon>Candidatus Zambryskiibacteriota</taxon>
    </lineage>
</organism>
<dbReference type="PANTHER" id="PTHR42745:SF1">
    <property type="entry name" value="ARABINOSE 5-PHOSPHATE ISOMERASE KDSD"/>
    <property type="match status" value="1"/>
</dbReference>
<feature type="domain" description="CBS" evidence="2">
    <location>
        <begin position="1"/>
        <end position="62"/>
    </location>
</feature>
<dbReference type="AlphaFoldDB" id="A0A1G2T1D7"/>
<dbReference type="EMBL" id="MHVI01000021">
    <property type="protein sequence ID" value="OHA91073.1"/>
    <property type="molecule type" value="Genomic_DNA"/>
</dbReference>
<accession>A0A1G2T1D7</accession>
<dbReference type="PANTHER" id="PTHR42745">
    <property type="match status" value="1"/>
</dbReference>
<dbReference type="SUPFAM" id="SSF54631">
    <property type="entry name" value="CBS-domain pair"/>
    <property type="match status" value="1"/>
</dbReference>
<reference evidence="3 4" key="1">
    <citation type="journal article" date="2016" name="Nat. Commun.">
        <title>Thousands of microbial genomes shed light on interconnected biogeochemical processes in an aquifer system.</title>
        <authorList>
            <person name="Anantharaman K."/>
            <person name="Brown C.T."/>
            <person name="Hug L.A."/>
            <person name="Sharon I."/>
            <person name="Castelle C.J."/>
            <person name="Probst A.J."/>
            <person name="Thomas B.C."/>
            <person name="Singh A."/>
            <person name="Wilkins M.J."/>
            <person name="Karaoz U."/>
            <person name="Brodie E.L."/>
            <person name="Williams K.H."/>
            <person name="Hubbard S.S."/>
            <person name="Banfield J.F."/>
        </authorList>
    </citation>
    <scope>NUCLEOTIDE SEQUENCE [LARGE SCALE GENOMIC DNA]</scope>
</reference>
<dbReference type="Proteomes" id="UP000177746">
    <property type="component" value="Unassembled WGS sequence"/>
</dbReference>
<protein>
    <recommendedName>
        <fullName evidence="2">CBS domain-containing protein</fullName>
    </recommendedName>
</protein>
<proteinExistence type="predicted"/>